<proteinExistence type="predicted"/>
<keyword evidence="1" id="KW-0812">Transmembrane</keyword>
<dbReference type="AlphaFoldDB" id="A0A0F7SJX3"/>
<organism evidence="2">
    <name type="scientific">Phaffia rhodozyma</name>
    <name type="common">Yeast</name>
    <name type="synonym">Xanthophyllomyces dendrorhous</name>
    <dbReference type="NCBI Taxonomy" id="264483"/>
    <lineage>
        <taxon>Eukaryota</taxon>
        <taxon>Fungi</taxon>
        <taxon>Dikarya</taxon>
        <taxon>Basidiomycota</taxon>
        <taxon>Agaricomycotina</taxon>
        <taxon>Tremellomycetes</taxon>
        <taxon>Cystofilobasidiales</taxon>
        <taxon>Mrakiaceae</taxon>
        <taxon>Phaffia</taxon>
    </lineage>
</organism>
<feature type="transmembrane region" description="Helical" evidence="1">
    <location>
        <begin position="45"/>
        <end position="65"/>
    </location>
</feature>
<reference evidence="2" key="1">
    <citation type="submission" date="2014-08" db="EMBL/GenBank/DDBJ databases">
        <authorList>
            <person name="Sharma Rahul"/>
            <person name="Thines Marco"/>
        </authorList>
    </citation>
    <scope>NUCLEOTIDE SEQUENCE</scope>
</reference>
<keyword evidence="1" id="KW-1133">Transmembrane helix</keyword>
<evidence type="ECO:0000313" key="2">
    <source>
        <dbReference type="EMBL" id="CDZ97983.1"/>
    </source>
</evidence>
<evidence type="ECO:0008006" key="3">
    <source>
        <dbReference type="Google" id="ProtNLM"/>
    </source>
</evidence>
<keyword evidence="1" id="KW-0472">Membrane</keyword>
<evidence type="ECO:0000256" key="1">
    <source>
        <dbReference type="SAM" id="Phobius"/>
    </source>
</evidence>
<feature type="transmembrane region" description="Helical" evidence="1">
    <location>
        <begin position="117"/>
        <end position="138"/>
    </location>
</feature>
<sequence length="178" mass="19828">MTILQTATFLLTALNTVMAFASWVLASISIRQIERNFGSYFRIDPAFIVCGVLANFWFLSIIVFGKKRTSIYRTKSVISLSTFFLAFYFALAVAYSVRFKKSYYSCTGQTFAACGGMRKALVAFVWVDFIFVMLYQLALSALAGAHNTLSYVTEDGMNTPVKNLFPPEPKGEKAIGAH</sequence>
<feature type="transmembrane region" description="Helical" evidence="1">
    <location>
        <begin position="77"/>
        <end position="97"/>
    </location>
</feature>
<dbReference type="EMBL" id="LN483273">
    <property type="protein sequence ID" value="CDZ97983.1"/>
    <property type="molecule type" value="Genomic_DNA"/>
</dbReference>
<protein>
    <recommendedName>
        <fullName evidence="3">MARVEL domain-containing protein</fullName>
    </recommendedName>
</protein>
<name>A0A0F7SJX3_PHARH</name>
<accession>A0A0F7SJX3</accession>